<keyword evidence="2" id="KW-1185">Reference proteome</keyword>
<protein>
    <recommendedName>
        <fullName evidence="3">PDZ domain-containing protein</fullName>
    </recommendedName>
</protein>
<dbReference type="InterPro" id="IPR036034">
    <property type="entry name" value="PDZ_sf"/>
</dbReference>
<dbReference type="Proteomes" id="UP001176940">
    <property type="component" value="Unassembled WGS sequence"/>
</dbReference>
<name>A0ABN9L904_9NEOB</name>
<dbReference type="Gene3D" id="2.30.42.10">
    <property type="match status" value="1"/>
</dbReference>
<gene>
    <name evidence="1" type="ORF">RIMI_LOCUS6697283</name>
</gene>
<organism evidence="1 2">
    <name type="scientific">Ranitomeya imitator</name>
    <name type="common">mimic poison frog</name>
    <dbReference type="NCBI Taxonomy" id="111125"/>
    <lineage>
        <taxon>Eukaryota</taxon>
        <taxon>Metazoa</taxon>
        <taxon>Chordata</taxon>
        <taxon>Craniata</taxon>
        <taxon>Vertebrata</taxon>
        <taxon>Euteleostomi</taxon>
        <taxon>Amphibia</taxon>
        <taxon>Batrachia</taxon>
        <taxon>Anura</taxon>
        <taxon>Neobatrachia</taxon>
        <taxon>Hyloidea</taxon>
        <taxon>Dendrobatidae</taxon>
        <taxon>Dendrobatinae</taxon>
        <taxon>Ranitomeya</taxon>
    </lineage>
</organism>
<reference evidence="1" key="1">
    <citation type="submission" date="2023-07" db="EMBL/GenBank/DDBJ databases">
        <authorList>
            <person name="Stuckert A."/>
        </authorList>
    </citation>
    <scope>NUCLEOTIDE SEQUENCE</scope>
</reference>
<dbReference type="SUPFAM" id="SSF50156">
    <property type="entry name" value="PDZ domain-like"/>
    <property type="match status" value="1"/>
</dbReference>
<evidence type="ECO:0000313" key="2">
    <source>
        <dbReference type="Proteomes" id="UP001176940"/>
    </source>
</evidence>
<proteinExistence type="predicted"/>
<sequence length="131" mass="14415">MDSGLVPLMGSGPPFAPTLAWVHQKVTPTIHIDIVWVMELDVRKINGHESSSNYVSLIGKRCMAFKVNLVFAGFSLTLILMSFPDVRCGDILLAVNGRCTSGIPYNLLVRMLKELKGRVVLTIVSWPGSFL</sequence>
<comment type="caution">
    <text evidence="1">The sequence shown here is derived from an EMBL/GenBank/DDBJ whole genome shotgun (WGS) entry which is preliminary data.</text>
</comment>
<evidence type="ECO:0008006" key="3">
    <source>
        <dbReference type="Google" id="ProtNLM"/>
    </source>
</evidence>
<evidence type="ECO:0000313" key="1">
    <source>
        <dbReference type="EMBL" id="CAJ0936269.1"/>
    </source>
</evidence>
<accession>A0ABN9L904</accession>
<dbReference type="EMBL" id="CAUEEQ010012214">
    <property type="protein sequence ID" value="CAJ0936269.1"/>
    <property type="molecule type" value="Genomic_DNA"/>
</dbReference>